<keyword evidence="2" id="KW-1185">Reference proteome</keyword>
<dbReference type="Proteomes" id="UP000886520">
    <property type="component" value="Chromosome 8"/>
</dbReference>
<reference evidence="1" key="1">
    <citation type="submission" date="2021-01" db="EMBL/GenBank/DDBJ databases">
        <title>Adiantum capillus-veneris genome.</title>
        <authorList>
            <person name="Fang Y."/>
            <person name="Liao Q."/>
        </authorList>
    </citation>
    <scope>NUCLEOTIDE SEQUENCE</scope>
    <source>
        <strain evidence="1">H3</strain>
        <tissue evidence="1">Leaf</tissue>
    </source>
</reference>
<proteinExistence type="predicted"/>
<protein>
    <submittedName>
        <fullName evidence="1">Uncharacterized protein</fullName>
    </submittedName>
</protein>
<evidence type="ECO:0000313" key="2">
    <source>
        <dbReference type="Proteomes" id="UP000886520"/>
    </source>
</evidence>
<name>A0A9D4UYS5_ADICA</name>
<gene>
    <name evidence="1" type="ORF">GOP47_0008421</name>
</gene>
<dbReference type="EMBL" id="JABFUD020000008">
    <property type="protein sequence ID" value="KAI5076356.1"/>
    <property type="molecule type" value="Genomic_DNA"/>
</dbReference>
<accession>A0A9D4UYS5</accession>
<sequence length="228" mass="25794">MLPKNLTEYTTTQHGDIDARVGCSVILIYRKESRGGRVRSRGFRSCIRGGRDETGERRADSHRGREIRGEIVAGLRRSWSVGIHWNREDDPRVLPKLHVRVLSGAQSAVGIGSNAFLKAVLQRSSALLMVVKAVLSSWRYCSAAVLSSMVFKAAQQKLRQVRQVLQHSRAFDEGLMQHSIGGFDTFRYEFNLAMHRAPSREKDLANRLRLRRLVISSLLEIDNLKESP</sequence>
<organism evidence="1 2">
    <name type="scientific">Adiantum capillus-veneris</name>
    <name type="common">Maidenhair fern</name>
    <dbReference type="NCBI Taxonomy" id="13818"/>
    <lineage>
        <taxon>Eukaryota</taxon>
        <taxon>Viridiplantae</taxon>
        <taxon>Streptophyta</taxon>
        <taxon>Embryophyta</taxon>
        <taxon>Tracheophyta</taxon>
        <taxon>Polypodiopsida</taxon>
        <taxon>Polypodiidae</taxon>
        <taxon>Polypodiales</taxon>
        <taxon>Pteridineae</taxon>
        <taxon>Pteridaceae</taxon>
        <taxon>Vittarioideae</taxon>
        <taxon>Adiantum</taxon>
    </lineage>
</organism>
<evidence type="ECO:0000313" key="1">
    <source>
        <dbReference type="EMBL" id="KAI5076356.1"/>
    </source>
</evidence>
<dbReference type="AlphaFoldDB" id="A0A9D4UYS5"/>
<comment type="caution">
    <text evidence="1">The sequence shown here is derived from an EMBL/GenBank/DDBJ whole genome shotgun (WGS) entry which is preliminary data.</text>
</comment>